<dbReference type="InterPro" id="IPR050415">
    <property type="entry name" value="MRET"/>
</dbReference>
<dbReference type="SUPFAM" id="SSF54292">
    <property type="entry name" value="2Fe-2S ferredoxin-like"/>
    <property type="match status" value="1"/>
</dbReference>
<reference evidence="5" key="1">
    <citation type="journal article" date="2021" name="ISME J.">
        <title>Evolutionary origin and ecological implication of a unique nif island in free-living Bradyrhizobium lineages.</title>
        <authorList>
            <person name="Tao J."/>
        </authorList>
    </citation>
    <scope>NUCLEOTIDE SEQUENCE [LARGE SCALE GENOMIC DNA]</scope>
    <source>
        <strain evidence="5">SZCCT0094</strain>
    </source>
</reference>
<dbReference type="SUPFAM" id="SSF63380">
    <property type="entry name" value="Riboflavin synthase domain-like"/>
    <property type="match status" value="1"/>
</dbReference>
<comment type="caution">
    <text evidence="4">The sequence shown here is derived from an EMBL/GenBank/DDBJ whole genome shotgun (WGS) entry which is preliminary data.</text>
</comment>
<evidence type="ECO:0000313" key="4">
    <source>
        <dbReference type="EMBL" id="MBR1134434.1"/>
    </source>
</evidence>
<dbReference type="InterPro" id="IPR001041">
    <property type="entry name" value="2Fe-2S_ferredoxin-type"/>
</dbReference>
<keyword evidence="5" id="KW-1185">Reference proteome</keyword>
<dbReference type="PROSITE" id="PS51085">
    <property type="entry name" value="2FE2S_FER_2"/>
    <property type="match status" value="1"/>
</dbReference>
<evidence type="ECO:0000259" key="3">
    <source>
        <dbReference type="PROSITE" id="PS51384"/>
    </source>
</evidence>
<feature type="domain" description="FAD-binding FR-type" evidence="3">
    <location>
        <begin position="97"/>
        <end position="197"/>
    </location>
</feature>
<dbReference type="CDD" id="cd00207">
    <property type="entry name" value="fer2"/>
    <property type="match status" value="1"/>
</dbReference>
<dbReference type="CDD" id="cd06189">
    <property type="entry name" value="flavin_oxioreductase"/>
    <property type="match status" value="1"/>
</dbReference>
<feature type="domain" description="2Fe-2S ferredoxin-type" evidence="2">
    <location>
        <begin position="3"/>
        <end position="90"/>
    </location>
</feature>
<evidence type="ECO:0000313" key="5">
    <source>
        <dbReference type="Proteomes" id="UP001314635"/>
    </source>
</evidence>
<dbReference type="Gene3D" id="3.40.50.80">
    <property type="entry name" value="Nucleotide-binding domain of ferredoxin-NADP reductase (FNR) module"/>
    <property type="match status" value="1"/>
</dbReference>
<dbReference type="InterPro" id="IPR036010">
    <property type="entry name" value="2Fe-2S_ferredoxin-like_sf"/>
</dbReference>
<name>A0ABS5FZF8_9BRAD</name>
<protein>
    <submittedName>
        <fullName evidence="4">2Fe-2S iron-sulfur cluster binding domain-containing protein</fullName>
    </submittedName>
</protein>
<dbReference type="InterPro" id="IPR039261">
    <property type="entry name" value="FNR_nucleotide-bd"/>
</dbReference>
<evidence type="ECO:0000256" key="1">
    <source>
        <dbReference type="ARBA" id="ARBA00034078"/>
    </source>
</evidence>
<dbReference type="PRINTS" id="PR00371">
    <property type="entry name" value="FPNCR"/>
</dbReference>
<accession>A0ABS5FZF8</accession>
<dbReference type="PROSITE" id="PS51384">
    <property type="entry name" value="FAD_FR"/>
    <property type="match status" value="1"/>
</dbReference>
<dbReference type="Pfam" id="PF00970">
    <property type="entry name" value="FAD_binding_6"/>
    <property type="match status" value="1"/>
</dbReference>
<dbReference type="InterPro" id="IPR008333">
    <property type="entry name" value="Cbr1-like_FAD-bd_dom"/>
</dbReference>
<comment type="cofactor">
    <cofactor evidence="1">
        <name>[2Fe-2S] cluster</name>
        <dbReference type="ChEBI" id="CHEBI:190135"/>
    </cofactor>
</comment>
<dbReference type="InterPro" id="IPR001709">
    <property type="entry name" value="Flavoprot_Pyr_Nucl_cyt_Rdtase"/>
</dbReference>
<organism evidence="4 5">
    <name type="scientific">Bradyrhizobium denitrificans</name>
    <dbReference type="NCBI Taxonomy" id="2734912"/>
    <lineage>
        <taxon>Bacteria</taxon>
        <taxon>Pseudomonadati</taxon>
        <taxon>Pseudomonadota</taxon>
        <taxon>Alphaproteobacteria</taxon>
        <taxon>Hyphomicrobiales</taxon>
        <taxon>Nitrobacteraceae</taxon>
        <taxon>Bradyrhizobium</taxon>
    </lineage>
</organism>
<dbReference type="InterPro" id="IPR017927">
    <property type="entry name" value="FAD-bd_FR_type"/>
</dbReference>
<dbReference type="PROSITE" id="PS00197">
    <property type="entry name" value="2FE2S_FER_1"/>
    <property type="match status" value="1"/>
</dbReference>
<dbReference type="PRINTS" id="PR00410">
    <property type="entry name" value="PHEHYDRXLASE"/>
</dbReference>
<dbReference type="PANTHER" id="PTHR47354:SF5">
    <property type="entry name" value="PROTEIN RFBI"/>
    <property type="match status" value="1"/>
</dbReference>
<dbReference type="InterPro" id="IPR017938">
    <property type="entry name" value="Riboflavin_synthase-like_b-brl"/>
</dbReference>
<gene>
    <name evidence="4" type="ORF">JQ619_01500</name>
</gene>
<dbReference type="SUPFAM" id="SSF52343">
    <property type="entry name" value="Ferredoxin reductase-like, C-terminal NADP-linked domain"/>
    <property type="match status" value="1"/>
</dbReference>
<dbReference type="Proteomes" id="UP001314635">
    <property type="component" value="Unassembled WGS sequence"/>
</dbReference>
<dbReference type="Pfam" id="PF00111">
    <property type="entry name" value="Fer2"/>
    <property type="match status" value="1"/>
</dbReference>
<sequence>MTTRVTLASGRTFEARPDETILAAATRAGVWLPSACGVGSCGSCRTRIITGEFVHRGSTSSLGRTDDPAAALLCRASALTDITIDIAELSEPPARERPTVPARVIALKRETENVMRVTLRFPPFAKPDYTPGQFIGIRHSDGFDRSFSIANAPREDSSIELHIGRVAGGAFTGHVFEQLKINEILQVNGPFGSFVYSSQQRPSIFVAGGTGIAPIRAILEALTQEISSSPLHLYWGSSNRNGFYIDGEIKSLCAAIHGLTYAPVLSVPDASWTGLAGLVHEAVLQDFADLSGIDVYACGNPHMVNATYKAVCSRGARPDRFFADSFDHR</sequence>
<dbReference type="InterPro" id="IPR006058">
    <property type="entry name" value="2Fe2S_fd_BS"/>
</dbReference>
<dbReference type="RefSeq" id="WP_211400585.1">
    <property type="nucleotide sequence ID" value="NZ_JAFCLK010000001.1"/>
</dbReference>
<proteinExistence type="predicted"/>
<dbReference type="Gene3D" id="2.40.30.10">
    <property type="entry name" value="Translation factors"/>
    <property type="match status" value="1"/>
</dbReference>
<dbReference type="PANTHER" id="PTHR47354">
    <property type="entry name" value="NADH OXIDOREDUCTASE HCR"/>
    <property type="match status" value="1"/>
</dbReference>
<dbReference type="InterPro" id="IPR001433">
    <property type="entry name" value="OxRdtase_FAD/NAD-bd"/>
</dbReference>
<dbReference type="InterPro" id="IPR012675">
    <property type="entry name" value="Beta-grasp_dom_sf"/>
</dbReference>
<dbReference type="EMBL" id="JAFCLK010000001">
    <property type="protein sequence ID" value="MBR1134434.1"/>
    <property type="molecule type" value="Genomic_DNA"/>
</dbReference>
<evidence type="ECO:0000259" key="2">
    <source>
        <dbReference type="PROSITE" id="PS51085"/>
    </source>
</evidence>
<dbReference type="Pfam" id="PF00175">
    <property type="entry name" value="NAD_binding_1"/>
    <property type="match status" value="1"/>
</dbReference>
<dbReference type="Gene3D" id="3.10.20.30">
    <property type="match status" value="1"/>
</dbReference>